<dbReference type="EMBL" id="PTRA01000003">
    <property type="protein sequence ID" value="PQA56280.1"/>
    <property type="molecule type" value="Genomic_DNA"/>
</dbReference>
<keyword evidence="1" id="KW-0472">Membrane</keyword>
<name>A0A2S7IIR1_9BACT</name>
<sequence length="75" mass="8340">MKLATAVLTLQILVKLVQGSQKLATLDFGKFTDKSIWYNLGYWGATSVLNVVFPALLLFVLVITLVQAFRKPTIL</sequence>
<comment type="caution">
    <text evidence="2">The sequence shown here is derived from an EMBL/GenBank/DDBJ whole genome shotgun (WGS) entry which is preliminary data.</text>
</comment>
<evidence type="ECO:0000313" key="3">
    <source>
        <dbReference type="Proteomes" id="UP000239590"/>
    </source>
</evidence>
<feature type="transmembrane region" description="Helical" evidence="1">
    <location>
        <begin position="43"/>
        <end position="66"/>
    </location>
</feature>
<keyword evidence="3" id="KW-1185">Reference proteome</keyword>
<dbReference type="AlphaFoldDB" id="A0A2S7IIR1"/>
<accession>A0A2S7IIR1</accession>
<keyword evidence="1" id="KW-1133">Transmembrane helix</keyword>
<gene>
    <name evidence="2" type="ORF">C5O19_18215</name>
</gene>
<evidence type="ECO:0000313" key="2">
    <source>
        <dbReference type="EMBL" id="PQA56280.1"/>
    </source>
</evidence>
<keyword evidence="1" id="KW-0812">Transmembrane</keyword>
<dbReference type="Proteomes" id="UP000239590">
    <property type="component" value="Unassembled WGS sequence"/>
</dbReference>
<proteinExistence type="predicted"/>
<reference evidence="3" key="1">
    <citation type="submission" date="2018-02" db="EMBL/GenBank/DDBJ databases">
        <title>Genome sequencing of Solimonas sp. HR-BB.</title>
        <authorList>
            <person name="Lee Y."/>
            <person name="Jeon C.O."/>
        </authorList>
    </citation>
    <scope>NUCLEOTIDE SEQUENCE [LARGE SCALE GENOMIC DNA]</scope>
    <source>
        <strain evidence="3">HR-U</strain>
    </source>
</reference>
<evidence type="ECO:0000256" key="1">
    <source>
        <dbReference type="SAM" id="Phobius"/>
    </source>
</evidence>
<protein>
    <submittedName>
        <fullName evidence="2">Uncharacterized protein</fullName>
    </submittedName>
</protein>
<organism evidence="2 3">
    <name type="scientific">Siphonobacter curvatus</name>
    <dbReference type="NCBI Taxonomy" id="2094562"/>
    <lineage>
        <taxon>Bacteria</taxon>
        <taxon>Pseudomonadati</taxon>
        <taxon>Bacteroidota</taxon>
        <taxon>Cytophagia</taxon>
        <taxon>Cytophagales</taxon>
        <taxon>Cytophagaceae</taxon>
        <taxon>Siphonobacter</taxon>
    </lineage>
</organism>